<dbReference type="Proteomes" id="UP000018050">
    <property type="component" value="Unassembled WGS sequence"/>
</dbReference>
<dbReference type="VEuPathDB" id="ToxoDB:EAH_00028210"/>
<feature type="compositionally biased region" description="Polar residues" evidence="2">
    <location>
        <begin position="77"/>
        <end position="87"/>
    </location>
</feature>
<name>U6GQH3_EIMAC</name>
<evidence type="ECO:0000313" key="4">
    <source>
        <dbReference type="EMBL" id="CDI82471.1"/>
    </source>
</evidence>
<reference evidence="4" key="1">
    <citation type="submission" date="2013-10" db="EMBL/GenBank/DDBJ databases">
        <title>Genomic analysis of the causative agents of coccidiosis in chickens.</title>
        <authorList>
            <person name="Reid A.J."/>
            <person name="Blake D."/>
            <person name="Billington K."/>
            <person name="Browne H."/>
            <person name="Dunn M."/>
            <person name="Hung S."/>
            <person name="Kawahara F."/>
            <person name="Miranda-Saavedra D."/>
            <person name="Mourier T."/>
            <person name="Nagra H."/>
            <person name="Otto T.D."/>
            <person name="Rawlings N."/>
            <person name="Sanchez A."/>
            <person name="Sanders M."/>
            <person name="Subramaniam C."/>
            <person name="Tay Y."/>
            <person name="Dear P."/>
            <person name="Doerig C."/>
            <person name="Gruber A."/>
            <person name="Parkinson J."/>
            <person name="Shirley M."/>
            <person name="Wan K.L."/>
            <person name="Berriman M."/>
            <person name="Tomley F."/>
            <person name="Pain A."/>
        </authorList>
    </citation>
    <scope>NUCLEOTIDE SEQUENCE</scope>
    <source>
        <strain evidence="4">Houghton</strain>
    </source>
</reference>
<feature type="compositionally biased region" description="Low complexity" evidence="2">
    <location>
        <begin position="88"/>
        <end position="106"/>
    </location>
</feature>
<sequence>MYKRSLFCGPLLVALSLASPSTEAQAFGKAAVPPPFLVCACAIAAGFADAPVAWMQDEPGSYLSVNSSAGSMPLGGTSRSTRYTRIPSTGSLSSISSSSSSVSSSSTGGGWRATIITTGSYPSYGLPAGLTAAQAASMAQQEAFLQSMQQQVAMSSRLALEAPAQYCAGEGEETDFCQVIKEYAAAVRSISDLECVPRREITKKEKKKKVALLGETTLQQDARPHSFVEVPTQEEVKQKEEAAAALFREQAEAARRRGEERLREAGQRGNVREIAEAAQAVYLVQAVLQSYVLITSAKVSLYNLKTTIQSSSDQLIISLSDVYTFLLSGLSGPLSIAWHLLDIVIEEIGEVLKKITRERADAERHAAEGMQRLSDIDALAEETAKRKATITATLEKTTQEIDAQVRQEVQTWVYGHLSPQLQQTIVDRVLAAINSTAAGSVQVSTAIIQGGGGAAAAAAPPPHPGYVMRFGVSEGAPAGAAAAPPTPPGAAAAAAAAPEAAAAPPGAAAGLYPRVQVIYEGGAPAAAAARAAVFQGLEEAETAATKKETEGILDLGRRLARGRSGTTFHSATADYVLSSRGTEGDLCKVEINLLSATPDERQRGVYTADLGSRAAAAANRMMLHHTEAKTLEKPFAFFATPEDVERHVKNIWEVKKRVLMSELSAAPSFYTLTSTGCYSTSEDLKRIFYSNWRDRNLFKAIASDPALSERLRKRVQILASQGILPVMDTEIDKKVGSQIAQTLTSYLHHERPQAKGILPRKKGGEITFGFLEVCDSRCYKQPESKKGDGEI</sequence>
<evidence type="ECO:0000313" key="5">
    <source>
        <dbReference type="Proteomes" id="UP000018050"/>
    </source>
</evidence>
<evidence type="ECO:0000256" key="1">
    <source>
        <dbReference type="SAM" id="Coils"/>
    </source>
</evidence>
<keyword evidence="5" id="KW-1185">Reference proteome</keyword>
<feature type="coiled-coil region" evidence="1">
    <location>
        <begin position="237"/>
        <end position="268"/>
    </location>
</feature>
<dbReference type="RefSeq" id="XP_013248134.1">
    <property type="nucleotide sequence ID" value="XM_013392680.1"/>
</dbReference>
<protein>
    <submittedName>
        <fullName evidence="4">Uncharacterized protein</fullName>
    </submittedName>
</protein>
<keyword evidence="3" id="KW-0732">Signal</keyword>
<feature type="signal peptide" evidence="3">
    <location>
        <begin position="1"/>
        <end position="24"/>
    </location>
</feature>
<evidence type="ECO:0000256" key="3">
    <source>
        <dbReference type="SAM" id="SignalP"/>
    </source>
</evidence>
<proteinExistence type="predicted"/>
<feature type="chain" id="PRO_5004670838" evidence="3">
    <location>
        <begin position="25"/>
        <end position="791"/>
    </location>
</feature>
<dbReference type="OrthoDB" id="348322at2759"/>
<organism evidence="4 5">
    <name type="scientific">Eimeria acervulina</name>
    <name type="common">Coccidian parasite</name>
    <dbReference type="NCBI Taxonomy" id="5801"/>
    <lineage>
        <taxon>Eukaryota</taxon>
        <taxon>Sar</taxon>
        <taxon>Alveolata</taxon>
        <taxon>Apicomplexa</taxon>
        <taxon>Conoidasida</taxon>
        <taxon>Coccidia</taxon>
        <taxon>Eucoccidiorida</taxon>
        <taxon>Eimeriorina</taxon>
        <taxon>Eimeriidae</taxon>
        <taxon>Eimeria</taxon>
    </lineage>
</organism>
<dbReference type="GeneID" id="25270891"/>
<reference evidence="4" key="2">
    <citation type="submission" date="2013-10" db="EMBL/GenBank/DDBJ databases">
        <authorList>
            <person name="Aslett M."/>
        </authorList>
    </citation>
    <scope>NUCLEOTIDE SEQUENCE</scope>
    <source>
        <strain evidence="4">Houghton</strain>
    </source>
</reference>
<dbReference type="AlphaFoldDB" id="U6GQH3"/>
<keyword evidence="1" id="KW-0175">Coiled coil</keyword>
<dbReference type="EMBL" id="HG672419">
    <property type="protein sequence ID" value="CDI82471.1"/>
    <property type="molecule type" value="Genomic_DNA"/>
</dbReference>
<dbReference type="OMA" id="TRYTRIP"/>
<evidence type="ECO:0000256" key="2">
    <source>
        <dbReference type="SAM" id="MobiDB-lite"/>
    </source>
</evidence>
<accession>U6GQH3</accession>
<gene>
    <name evidence="4" type="ORF">EAH_00028210</name>
</gene>
<feature type="region of interest" description="Disordered" evidence="2">
    <location>
        <begin position="72"/>
        <end position="109"/>
    </location>
</feature>